<name>A0A520KQS5_METT2</name>
<reference evidence="2 3" key="1">
    <citation type="journal article" date="2019" name="Nat. Microbiol.">
        <title>Wide diversity of methane and short-chain alkane metabolisms in uncultured archaea.</title>
        <authorList>
            <person name="Borrel G."/>
            <person name="Adam P.S."/>
            <person name="McKay L.J."/>
            <person name="Chen L.X."/>
            <person name="Sierra-Garcia I.N."/>
            <person name="Sieber C.M."/>
            <person name="Letourneur Q."/>
            <person name="Ghozlane A."/>
            <person name="Andersen G.L."/>
            <person name="Li W.J."/>
            <person name="Hallam S.J."/>
            <person name="Muyzer G."/>
            <person name="de Oliveira V.M."/>
            <person name="Inskeep W.P."/>
            <person name="Banfield J.F."/>
            <person name="Gribaldo S."/>
        </authorList>
    </citation>
    <scope>NUCLEOTIDE SEQUENCE [LARGE SCALE GENOMIC DNA]</scope>
    <source>
        <strain evidence="2">NM1a</strain>
    </source>
</reference>
<dbReference type="InterPro" id="IPR011576">
    <property type="entry name" value="Pyridox_Oxase_N"/>
</dbReference>
<proteinExistence type="predicted"/>
<protein>
    <submittedName>
        <fullName evidence="2">Pyridoxamine 5'-phosphate oxidase family protein</fullName>
    </submittedName>
</protein>
<dbReference type="AlphaFoldDB" id="A0A520KQS5"/>
<sequence>MVKMSKEVMDIFNDTEASKVMATVDEKGVLNVAPIGTLSAIDEETIAFAEVFGGKTKENLEKTKKAAATAFKMPFEGYQIKGTFVGFQTSGALFDKMNKAVKETLGKDIKRVGTIKVEAVYSVARPEPGKKLA</sequence>
<evidence type="ECO:0000259" key="1">
    <source>
        <dbReference type="Pfam" id="PF01243"/>
    </source>
</evidence>
<organism evidence="2 3">
    <name type="scientific">Methanoliparum thermophilum</name>
    <dbReference type="NCBI Taxonomy" id="2491083"/>
    <lineage>
        <taxon>Archaea</taxon>
        <taxon>Methanobacteriati</taxon>
        <taxon>Methanobacteriota</taxon>
        <taxon>Candidatus Methanoliparia</taxon>
        <taxon>Candidatus Methanoliparales</taxon>
        <taxon>Candidatus Methanoliparaceae</taxon>
        <taxon>Candidatus Methanoliparum</taxon>
    </lineage>
</organism>
<gene>
    <name evidence="2" type="ORF">EF806_06440</name>
</gene>
<feature type="domain" description="Pyridoxamine 5'-phosphate oxidase N-terminal" evidence="1">
    <location>
        <begin position="19"/>
        <end position="109"/>
    </location>
</feature>
<dbReference type="SUPFAM" id="SSF50475">
    <property type="entry name" value="FMN-binding split barrel"/>
    <property type="match status" value="1"/>
</dbReference>
<dbReference type="Pfam" id="PF01243">
    <property type="entry name" value="PNPOx_N"/>
    <property type="match status" value="1"/>
</dbReference>
<dbReference type="EMBL" id="RXIF01000012">
    <property type="protein sequence ID" value="RZN63866.1"/>
    <property type="molecule type" value="Genomic_DNA"/>
</dbReference>
<evidence type="ECO:0000313" key="2">
    <source>
        <dbReference type="EMBL" id="RZN63866.1"/>
    </source>
</evidence>
<comment type="caution">
    <text evidence="2">The sequence shown here is derived from an EMBL/GenBank/DDBJ whole genome shotgun (WGS) entry which is preliminary data.</text>
</comment>
<dbReference type="PANTHER" id="PTHR40660">
    <property type="entry name" value="5'-PHOSPHATE OXIDASE PUTATIVE DOMAIN-CONTAINING PROTEIN-RELATED"/>
    <property type="match status" value="1"/>
</dbReference>
<evidence type="ECO:0000313" key="3">
    <source>
        <dbReference type="Proteomes" id="UP000317158"/>
    </source>
</evidence>
<dbReference type="InterPro" id="IPR012349">
    <property type="entry name" value="Split_barrel_FMN-bd"/>
</dbReference>
<dbReference type="Gene3D" id="2.30.110.10">
    <property type="entry name" value="Electron Transport, Fmn-binding Protein, Chain A"/>
    <property type="match status" value="1"/>
</dbReference>
<dbReference type="PANTHER" id="PTHR40660:SF1">
    <property type="entry name" value="5'-PHOSPHATE OXIDASE PUTATIVE DOMAIN-CONTAINING PROTEIN-RELATED"/>
    <property type="match status" value="1"/>
</dbReference>
<dbReference type="Proteomes" id="UP000317158">
    <property type="component" value="Unassembled WGS sequence"/>
</dbReference>
<accession>A0A520KQS5</accession>